<gene>
    <name evidence="2" type="ORF">APAL1065_LOCUS8627</name>
</gene>
<protein>
    <submittedName>
        <fullName evidence="2">Uncharacterized protein</fullName>
    </submittedName>
</protein>
<dbReference type="EMBL" id="HBHT01012891">
    <property type="protein sequence ID" value="CAD9958208.1"/>
    <property type="molecule type" value="Transcribed_RNA"/>
</dbReference>
<name>A0A7S3DMV2_9STRA</name>
<keyword evidence="1" id="KW-1133">Transmembrane helix</keyword>
<evidence type="ECO:0000313" key="2">
    <source>
        <dbReference type="EMBL" id="CAD9958208.1"/>
    </source>
</evidence>
<feature type="transmembrane region" description="Helical" evidence="1">
    <location>
        <begin position="131"/>
        <end position="149"/>
    </location>
</feature>
<evidence type="ECO:0000256" key="1">
    <source>
        <dbReference type="SAM" id="Phobius"/>
    </source>
</evidence>
<organism evidence="2">
    <name type="scientific">Entomoneis paludosa</name>
    <dbReference type="NCBI Taxonomy" id="265537"/>
    <lineage>
        <taxon>Eukaryota</taxon>
        <taxon>Sar</taxon>
        <taxon>Stramenopiles</taxon>
        <taxon>Ochrophyta</taxon>
        <taxon>Bacillariophyta</taxon>
        <taxon>Bacillariophyceae</taxon>
        <taxon>Bacillariophycidae</taxon>
        <taxon>Entomoneidaceae</taxon>
        <taxon>Entomoneis</taxon>
    </lineage>
</organism>
<dbReference type="AlphaFoldDB" id="A0A7S3DMV2"/>
<proteinExistence type="predicted"/>
<keyword evidence="1" id="KW-0812">Transmembrane</keyword>
<reference evidence="2" key="1">
    <citation type="submission" date="2021-01" db="EMBL/GenBank/DDBJ databases">
        <authorList>
            <person name="Corre E."/>
            <person name="Pelletier E."/>
            <person name="Niang G."/>
            <person name="Scheremetjew M."/>
            <person name="Finn R."/>
            <person name="Kale V."/>
            <person name="Holt S."/>
            <person name="Cochrane G."/>
            <person name="Meng A."/>
            <person name="Brown T."/>
            <person name="Cohen L."/>
        </authorList>
    </citation>
    <scope>NUCLEOTIDE SEQUENCE</scope>
    <source>
        <strain evidence="2">CCMP125</strain>
    </source>
</reference>
<keyword evidence="1" id="KW-0472">Membrane</keyword>
<accession>A0A7S3DMV2</accession>
<sequence length="158" mass="18588">MFHYNDSPNSYCPPDWEPPSLTDISNLTFINIDGRNSYYIDYKHRPNETFHFMVYDESPIRNLYMEDVYFPDNENGMAWNCNAIERSFIVNNSVQPWPPCSGFTIIHRNSQTTIGTDWSPSQLMRRLDEEITVLTIFVALFSACATFYWRRRSASKKS</sequence>